<reference evidence="4" key="1">
    <citation type="submission" date="2017-09" db="EMBL/GenBank/DDBJ databases">
        <authorList>
            <person name="Varghese N."/>
            <person name="Submissions S."/>
        </authorList>
    </citation>
    <scope>NUCLEOTIDE SEQUENCE [LARGE SCALE GENOMIC DNA]</scope>
    <source>
        <strain evidence="4">CGMCC 1.12803</strain>
    </source>
</reference>
<dbReference type="PANTHER" id="PTHR34039:SF1">
    <property type="entry name" value="UPF0102 PROTEIN YRAN"/>
    <property type="match status" value="1"/>
</dbReference>
<evidence type="ECO:0000313" key="4">
    <source>
        <dbReference type="Proteomes" id="UP000219281"/>
    </source>
</evidence>
<dbReference type="NCBIfam" id="NF009150">
    <property type="entry name" value="PRK12497.1-3"/>
    <property type="match status" value="1"/>
</dbReference>
<evidence type="ECO:0000313" key="3">
    <source>
        <dbReference type="EMBL" id="SOD17503.1"/>
    </source>
</evidence>
<protein>
    <recommendedName>
        <fullName evidence="2">UPF0102 protein SAMN06297358_2557</fullName>
    </recommendedName>
</protein>
<accession>A0A286A6G2</accession>
<gene>
    <name evidence="3" type="ORF">SAMN06297358_2557</name>
</gene>
<dbReference type="InterPro" id="IPR011856">
    <property type="entry name" value="tRNA_endonuc-like_dom_sf"/>
</dbReference>
<dbReference type="SUPFAM" id="SSF52980">
    <property type="entry name" value="Restriction endonuclease-like"/>
    <property type="match status" value="1"/>
</dbReference>
<dbReference type="HAMAP" id="MF_00048">
    <property type="entry name" value="UPF0102"/>
    <property type="match status" value="1"/>
</dbReference>
<evidence type="ECO:0000256" key="1">
    <source>
        <dbReference type="ARBA" id="ARBA00006738"/>
    </source>
</evidence>
<dbReference type="RefSeq" id="WP_097132407.1">
    <property type="nucleotide sequence ID" value="NZ_OCMT01000003.1"/>
</dbReference>
<dbReference type="GO" id="GO:0003676">
    <property type="term" value="F:nucleic acid binding"/>
    <property type="evidence" value="ECO:0007669"/>
    <property type="project" value="InterPro"/>
</dbReference>
<dbReference type="NCBIfam" id="NF009154">
    <property type="entry name" value="PRK12497.3-3"/>
    <property type="match status" value="1"/>
</dbReference>
<dbReference type="AlphaFoldDB" id="A0A286A6G2"/>
<dbReference type="NCBIfam" id="TIGR00252">
    <property type="entry name" value="YraN family protein"/>
    <property type="match status" value="1"/>
</dbReference>
<keyword evidence="4" id="KW-1185">Reference proteome</keyword>
<dbReference type="OrthoDB" id="9802516at2"/>
<dbReference type="Gene3D" id="3.40.1350.10">
    <property type="match status" value="1"/>
</dbReference>
<dbReference type="Pfam" id="PF02021">
    <property type="entry name" value="UPF0102"/>
    <property type="match status" value="1"/>
</dbReference>
<sequence length="121" mass="13892">MAIHNDTGKAGEKAAVQFLEQKGYEILEENWVFRKSEVDIVALQSNTIIFIEVKTRSSVAFGMPEEFVSEAKQRQLELAAQAYIEIMDHKGEIRFDIVAVLLTKDNQFKINHIEDAFWPYA</sequence>
<keyword evidence="3" id="KW-0255">Endonuclease</keyword>
<dbReference type="PANTHER" id="PTHR34039">
    <property type="entry name" value="UPF0102 PROTEIN YRAN"/>
    <property type="match status" value="1"/>
</dbReference>
<evidence type="ECO:0000256" key="2">
    <source>
        <dbReference type="HAMAP-Rule" id="MF_00048"/>
    </source>
</evidence>
<dbReference type="EMBL" id="OCMT01000003">
    <property type="protein sequence ID" value="SOD17503.1"/>
    <property type="molecule type" value="Genomic_DNA"/>
</dbReference>
<comment type="similarity">
    <text evidence="1 2">Belongs to the UPF0102 family.</text>
</comment>
<keyword evidence="3" id="KW-0540">Nuclease</keyword>
<proteinExistence type="inferred from homology"/>
<dbReference type="CDD" id="cd20736">
    <property type="entry name" value="PoNe_Nuclease"/>
    <property type="match status" value="1"/>
</dbReference>
<name>A0A286A6G2_9SPHI</name>
<organism evidence="3 4">
    <name type="scientific">Pedobacter xixiisoli</name>
    <dbReference type="NCBI Taxonomy" id="1476464"/>
    <lineage>
        <taxon>Bacteria</taxon>
        <taxon>Pseudomonadati</taxon>
        <taxon>Bacteroidota</taxon>
        <taxon>Sphingobacteriia</taxon>
        <taxon>Sphingobacteriales</taxon>
        <taxon>Sphingobacteriaceae</taxon>
        <taxon>Pedobacter</taxon>
    </lineage>
</organism>
<dbReference type="GO" id="GO:0004519">
    <property type="term" value="F:endonuclease activity"/>
    <property type="evidence" value="ECO:0007669"/>
    <property type="project" value="UniProtKB-KW"/>
</dbReference>
<dbReference type="Proteomes" id="UP000219281">
    <property type="component" value="Unassembled WGS sequence"/>
</dbReference>
<dbReference type="InterPro" id="IPR003509">
    <property type="entry name" value="UPF0102_YraN-like"/>
</dbReference>
<dbReference type="InterPro" id="IPR011335">
    <property type="entry name" value="Restrct_endonuc-II-like"/>
</dbReference>
<keyword evidence="3" id="KW-0378">Hydrolase</keyword>